<dbReference type="Proteomes" id="UP001318860">
    <property type="component" value="Unassembled WGS sequence"/>
</dbReference>
<organism evidence="1 2">
    <name type="scientific">Rehmannia glutinosa</name>
    <name type="common">Chinese foxglove</name>
    <dbReference type="NCBI Taxonomy" id="99300"/>
    <lineage>
        <taxon>Eukaryota</taxon>
        <taxon>Viridiplantae</taxon>
        <taxon>Streptophyta</taxon>
        <taxon>Embryophyta</taxon>
        <taxon>Tracheophyta</taxon>
        <taxon>Spermatophyta</taxon>
        <taxon>Magnoliopsida</taxon>
        <taxon>eudicotyledons</taxon>
        <taxon>Gunneridae</taxon>
        <taxon>Pentapetalae</taxon>
        <taxon>asterids</taxon>
        <taxon>lamiids</taxon>
        <taxon>Lamiales</taxon>
        <taxon>Orobanchaceae</taxon>
        <taxon>Rehmannieae</taxon>
        <taxon>Rehmannia</taxon>
    </lineage>
</organism>
<keyword evidence="2" id="KW-1185">Reference proteome</keyword>
<dbReference type="PANTHER" id="PTHR33210:SF16">
    <property type="entry name" value="OS04G0517000 PROTEIN"/>
    <property type="match status" value="1"/>
</dbReference>
<reference evidence="1 2" key="1">
    <citation type="journal article" date="2021" name="Comput. Struct. Biotechnol. J.">
        <title>De novo genome assembly of the potent medicinal plant Rehmannia glutinosa using nanopore technology.</title>
        <authorList>
            <person name="Ma L."/>
            <person name="Dong C."/>
            <person name="Song C."/>
            <person name="Wang X."/>
            <person name="Zheng X."/>
            <person name="Niu Y."/>
            <person name="Chen S."/>
            <person name="Feng W."/>
        </authorList>
    </citation>
    <scope>NUCLEOTIDE SEQUENCE [LARGE SCALE GENOMIC DNA]</scope>
    <source>
        <strain evidence="1">DH-2019</strain>
    </source>
</reference>
<gene>
    <name evidence="1" type="ORF">DH2020_046163</name>
</gene>
<dbReference type="EMBL" id="JABTTQ020003097">
    <property type="protein sequence ID" value="KAK6120033.1"/>
    <property type="molecule type" value="Genomic_DNA"/>
</dbReference>
<dbReference type="PANTHER" id="PTHR33210">
    <property type="entry name" value="PROTODERMAL FACTOR 1"/>
    <property type="match status" value="1"/>
</dbReference>
<accession>A0ABR0UCM9</accession>
<comment type="caution">
    <text evidence="1">The sequence shown here is derived from an EMBL/GenBank/DDBJ whole genome shotgun (WGS) entry which is preliminary data.</text>
</comment>
<sequence>MMIMAWTCSSMLMKKKTPFFLFLFLVYFATVTIAAGQQIRPGFLYTRTRGRCTPQYWSRRSDSWPKMVPHKSTVSNVFGSRAFERYRENLTLLEAAADRNDDVGDAFAALLKQSTAALLNSYARKGYPYAAWEVKTLVIQALVSEKAAAFQARKFLEANENCG</sequence>
<evidence type="ECO:0000313" key="2">
    <source>
        <dbReference type="Proteomes" id="UP001318860"/>
    </source>
</evidence>
<name>A0ABR0UCM9_REHGL</name>
<protein>
    <submittedName>
        <fullName evidence="1">Uncharacterized protein</fullName>
    </submittedName>
</protein>
<dbReference type="InterPro" id="IPR039923">
    <property type="entry name" value="Protodermal_1"/>
</dbReference>
<proteinExistence type="predicted"/>
<evidence type="ECO:0000313" key="1">
    <source>
        <dbReference type="EMBL" id="KAK6120033.1"/>
    </source>
</evidence>